<name>A0A3D8ITV2_9HELI</name>
<reference evidence="1 2" key="1">
    <citation type="submission" date="2018-04" db="EMBL/GenBank/DDBJ databases">
        <title>Novel Campyloabacter and Helicobacter Species and Strains.</title>
        <authorList>
            <person name="Mannion A.J."/>
            <person name="Shen Z."/>
            <person name="Fox J.G."/>
        </authorList>
    </citation>
    <scope>NUCLEOTIDE SEQUENCE [LARGE SCALE GENOMIC DNA]</scope>
    <source>
        <strain evidence="1 2">MIT 12-6600</strain>
    </source>
</reference>
<comment type="caution">
    <text evidence="1">The sequence shown here is derived from an EMBL/GenBank/DDBJ whole genome shotgun (WGS) entry which is preliminary data.</text>
</comment>
<organism evidence="1 2">
    <name type="scientific">Helicobacter equorum</name>
    <dbReference type="NCBI Taxonomy" id="361872"/>
    <lineage>
        <taxon>Bacteria</taxon>
        <taxon>Pseudomonadati</taxon>
        <taxon>Campylobacterota</taxon>
        <taxon>Epsilonproteobacteria</taxon>
        <taxon>Campylobacterales</taxon>
        <taxon>Helicobacteraceae</taxon>
        <taxon>Helicobacter</taxon>
    </lineage>
</organism>
<keyword evidence="2" id="KW-1185">Reference proteome</keyword>
<dbReference type="EMBL" id="NXLT01000001">
    <property type="protein sequence ID" value="RDU68453.1"/>
    <property type="molecule type" value="Genomic_DNA"/>
</dbReference>
<dbReference type="RefSeq" id="WP_115570403.1">
    <property type="nucleotide sequence ID" value="NZ_NXLT01000001.1"/>
</dbReference>
<evidence type="ECO:0000313" key="2">
    <source>
        <dbReference type="Proteomes" id="UP000256514"/>
    </source>
</evidence>
<protein>
    <submittedName>
        <fullName evidence="1">Uncharacterized protein</fullName>
    </submittedName>
</protein>
<dbReference type="AlphaFoldDB" id="A0A3D8ITV2"/>
<dbReference type="Proteomes" id="UP000256514">
    <property type="component" value="Unassembled WGS sequence"/>
</dbReference>
<proteinExistence type="predicted"/>
<gene>
    <name evidence="1" type="ORF">CQA54_01205</name>
</gene>
<sequence length="116" mass="13586">MKRCWYISMLDQVRDSIFAHYRNNPYVIVGCDRDCASILEFAHKQCVSNKRVSKLVLIGTQECLESLDAQCLETLGHYGVRVEFFMQLDSMWRESFLAHYGVVFGFKNAKFQLENF</sequence>
<dbReference type="OrthoDB" id="5330901at2"/>
<accession>A0A3D8ITV2</accession>
<evidence type="ECO:0000313" key="1">
    <source>
        <dbReference type="EMBL" id="RDU68453.1"/>
    </source>
</evidence>